<reference evidence="1" key="1">
    <citation type="journal article" date="2020" name="mSystems">
        <title>Genome- and Community-Level Interaction Insights into Carbon Utilization and Element Cycling Functions of Hydrothermarchaeota in Hydrothermal Sediment.</title>
        <authorList>
            <person name="Zhou Z."/>
            <person name="Liu Y."/>
            <person name="Xu W."/>
            <person name="Pan J."/>
            <person name="Luo Z.H."/>
            <person name="Li M."/>
        </authorList>
    </citation>
    <scope>NUCLEOTIDE SEQUENCE [LARGE SCALE GENOMIC DNA]</scope>
    <source>
        <strain evidence="1">SpSt-876</strain>
    </source>
</reference>
<name>A0A7C6EG42_UNCW3</name>
<dbReference type="AlphaFoldDB" id="A0A7C6EG42"/>
<sequence>MNKTESFVKLGINLNEPVLLITAKEALENLSEAIEEYCPNLKIEKMTKEDLEILLNSYARSVINYHPENYHQERGALLKCFEMLKRYGLTDDNYNSIDFC</sequence>
<accession>A0A7C6EG42</accession>
<organism evidence="1">
    <name type="scientific">candidate division WOR-3 bacterium</name>
    <dbReference type="NCBI Taxonomy" id="2052148"/>
    <lineage>
        <taxon>Bacteria</taxon>
        <taxon>Bacteria division WOR-3</taxon>
    </lineage>
</organism>
<protein>
    <submittedName>
        <fullName evidence="1">Uncharacterized protein</fullName>
    </submittedName>
</protein>
<evidence type="ECO:0000313" key="1">
    <source>
        <dbReference type="EMBL" id="HHS52183.1"/>
    </source>
</evidence>
<dbReference type="EMBL" id="DTLI01000129">
    <property type="protein sequence ID" value="HHS52183.1"/>
    <property type="molecule type" value="Genomic_DNA"/>
</dbReference>
<proteinExistence type="predicted"/>
<comment type="caution">
    <text evidence="1">The sequence shown here is derived from an EMBL/GenBank/DDBJ whole genome shotgun (WGS) entry which is preliminary data.</text>
</comment>
<gene>
    <name evidence="1" type="ORF">ENW73_04870</name>
</gene>